<accession>A0ABU5QJ55</accession>
<proteinExistence type="predicted"/>
<dbReference type="PANTHER" id="PTHR36919">
    <property type="entry name" value="BLR1215 PROTEIN"/>
    <property type="match status" value="1"/>
</dbReference>
<gene>
    <name evidence="2" type="ORF">VB264_03140</name>
</gene>
<evidence type="ECO:0000313" key="3">
    <source>
        <dbReference type="Proteomes" id="UP001304671"/>
    </source>
</evidence>
<dbReference type="EMBL" id="JAYFUL010000002">
    <property type="protein sequence ID" value="MEA5256764.1"/>
    <property type="molecule type" value="Genomic_DNA"/>
</dbReference>
<sequence length="140" mass="15726">MKNTISTIIMFLLIINLGKAQSISKDAILGEWLSEEKDGKVLIFKQGEKYFGKVIWGKSSGKKDEKNPDPSLRNRDIIGSTILKDFSFKGKSWEDGNVYDPNNGKSYSCTMKLKSNDALEIRGYVGISLLGRSTVWTRVK</sequence>
<feature type="domain" description="DUF2147" evidence="1">
    <location>
        <begin position="30"/>
        <end position="138"/>
    </location>
</feature>
<protein>
    <submittedName>
        <fullName evidence="2">DUF2147 domain-containing protein</fullName>
    </submittedName>
</protein>
<dbReference type="InterPro" id="IPR019223">
    <property type="entry name" value="DUF2147"/>
</dbReference>
<reference evidence="2 3" key="1">
    <citation type="submission" date="2023-12" db="EMBL/GenBank/DDBJ databases">
        <title>Novel species of the genus Arcicella isolated from rivers.</title>
        <authorList>
            <person name="Lu H."/>
        </authorList>
    </citation>
    <scope>NUCLEOTIDE SEQUENCE [LARGE SCALE GENOMIC DNA]</scope>
    <source>
        <strain evidence="2 3">LMG 21963</strain>
    </source>
</reference>
<name>A0ABU5QJ55_9BACT</name>
<keyword evidence="3" id="KW-1185">Reference proteome</keyword>
<dbReference type="PANTHER" id="PTHR36919:SF2">
    <property type="entry name" value="BLL6627 PROTEIN"/>
    <property type="match status" value="1"/>
</dbReference>
<dbReference type="Proteomes" id="UP001304671">
    <property type="component" value="Unassembled WGS sequence"/>
</dbReference>
<evidence type="ECO:0000259" key="1">
    <source>
        <dbReference type="Pfam" id="PF09917"/>
    </source>
</evidence>
<dbReference type="Pfam" id="PF09917">
    <property type="entry name" value="DUF2147"/>
    <property type="match status" value="1"/>
</dbReference>
<comment type="caution">
    <text evidence="2">The sequence shown here is derived from an EMBL/GenBank/DDBJ whole genome shotgun (WGS) entry which is preliminary data.</text>
</comment>
<organism evidence="2 3">
    <name type="scientific">Arcicella aquatica</name>
    <dbReference type="NCBI Taxonomy" id="217141"/>
    <lineage>
        <taxon>Bacteria</taxon>
        <taxon>Pseudomonadati</taxon>
        <taxon>Bacteroidota</taxon>
        <taxon>Cytophagia</taxon>
        <taxon>Cytophagales</taxon>
        <taxon>Flectobacillaceae</taxon>
        <taxon>Arcicella</taxon>
    </lineage>
</organism>
<evidence type="ECO:0000313" key="2">
    <source>
        <dbReference type="EMBL" id="MEA5256764.1"/>
    </source>
</evidence>
<dbReference type="Gene3D" id="2.40.128.520">
    <property type="match status" value="1"/>
</dbReference>
<dbReference type="RefSeq" id="WP_323246674.1">
    <property type="nucleotide sequence ID" value="NZ_JAYFUL010000002.1"/>
</dbReference>